<dbReference type="GO" id="GO:0003677">
    <property type="term" value="F:DNA binding"/>
    <property type="evidence" value="ECO:0007669"/>
    <property type="project" value="UniProtKB-KW"/>
</dbReference>
<comment type="caution">
    <text evidence="3">The sequence shown here is derived from an EMBL/GenBank/DDBJ whole genome shotgun (WGS) entry which is preliminary data.</text>
</comment>
<dbReference type="SMART" id="SM00530">
    <property type="entry name" value="HTH_XRE"/>
    <property type="match status" value="1"/>
</dbReference>
<dbReference type="EMBL" id="DPVV01000045">
    <property type="protein sequence ID" value="HCL01033.1"/>
    <property type="molecule type" value="Genomic_DNA"/>
</dbReference>
<dbReference type="CDD" id="cd00093">
    <property type="entry name" value="HTH_XRE"/>
    <property type="match status" value="1"/>
</dbReference>
<proteinExistence type="predicted"/>
<reference evidence="3 4" key="1">
    <citation type="journal article" date="2018" name="Nat. Biotechnol.">
        <title>A standardized bacterial taxonomy based on genome phylogeny substantially revises the tree of life.</title>
        <authorList>
            <person name="Parks D.H."/>
            <person name="Chuvochina M."/>
            <person name="Waite D.W."/>
            <person name="Rinke C."/>
            <person name="Skarshewski A."/>
            <person name="Chaumeil P.A."/>
            <person name="Hugenholtz P."/>
        </authorList>
    </citation>
    <scope>NUCLEOTIDE SEQUENCE [LARGE SCALE GENOMIC DNA]</scope>
    <source>
        <strain evidence="3">UBA11728</strain>
    </source>
</reference>
<dbReference type="Gene3D" id="1.10.260.40">
    <property type="entry name" value="lambda repressor-like DNA-binding domains"/>
    <property type="match status" value="1"/>
</dbReference>
<evidence type="ECO:0000313" key="4">
    <source>
        <dbReference type="Proteomes" id="UP000262969"/>
    </source>
</evidence>
<evidence type="ECO:0000313" key="3">
    <source>
        <dbReference type="EMBL" id="HCL01033.1"/>
    </source>
</evidence>
<dbReference type="Pfam" id="PF01381">
    <property type="entry name" value="HTH_3"/>
    <property type="match status" value="1"/>
</dbReference>
<gene>
    <name evidence="3" type="ORF">DHW61_01175</name>
</gene>
<dbReference type="PROSITE" id="PS50943">
    <property type="entry name" value="HTH_CROC1"/>
    <property type="match status" value="1"/>
</dbReference>
<evidence type="ECO:0000256" key="1">
    <source>
        <dbReference type="ARBA" id="ARBA00023125"/>
    </source>
</evidence>
<dbReference type="Proteomes" id="UP000262969">
    <property type="component" value="Unassembled WGS sequence"/>
</dbReference>
<accession>A0A3D2X325</accession>
<feature type="domain" description="HTH cro/C1-type" evidence="2">
    <location>
        <begin position="7"/>
        <end position="61"/>
    </location>
</feature>
<dbReference type="InterPro" id="IPR001387">
    <property type="entry name" value="Cro/C1-type_HTH"/>
</dbReference>
<dbReference type="SUPFAM" id="SSF47413">
    <property type="entry name" value="lambda repressor-like DNA-binding domains"/>
    <property type="match status" value="1"/>
</dbReference>
<evidence type="ECO:0000259" key="2">
    <source>
        <dbReference type="PROSITE" id="PS50943"/>
    </source>
</evidence>
<dbReference type="AlphaFoldDB" id="A0A3D2X325"/>
<dbReference type="PANTHER" id="PTHR46558:SF13">
    <property type="entry name" value="HTH-TYPE TRANSCRIPTIONAL REGULATOR IMMR"/>
    <property type="match status" value="1"/>
</dbReference>
<dbReference type="PANTHER" id="PTHR46558">
    <property type="entry name" value="TRACRIPTIONAL REGULATORY PROTEIN-RELATED-RELATED"/>
    <property type="match status" value="1"/>
</dbReference>
<keyword evidence="1" id="KW-0238">DNA-binding</keyword>
<sequence>MGFGNKIADARKAKNMTQEQLAELMSVTRQSISRWESDQSYPEMDKIVFLAEILGVSCDYLLKDNCDKTETKKEGGNAITRLLYGLKGKSVRLSFYNNEIDYDLLNTDCIIVDFDGQWINVEYTKGKKTETKLLPVSSILSIKYVKERI</sequence>
<organism evidence="3 4">
    <name type="scientific">Lachnoclostridium phytofermentans</name>
    <dbReference type="NCBI Taxonomy" id="66219"/>
    <lineage>
        <taxon>Bacteria</taxon>
        <taxon>Bacillati</taxon>
        <taxon>Bacillota</taxon>
        <taxon>Clostridia</taxon>
        <taxon>Lachnospirales</taxon>
        <taxon>Lachnospiraceae</taxon>
    </lineage>
</organism>
<name>A0A3D2X325_9FIRM</name>
<protein>
    <recommendedName>
        <fullName evidence="2">HTH cro/C1-type domain-containing protein</fullName>
    </recommendedName>
</protein>
<dbReference type="InterPro" id="IPR010982">
    <property type="entry name" value="Lambda_DNA-bd_dom_sf"/>
</dbReference>